<name>A0ABW0AKS2_9ACTN</name>
<evidence type="ECO:0000256" key="3">
    <source>
        <dbReference type="ARBA" id="ARBA00022827"/>
    </source>
</evidence>
<dbReference type="PANTHER" id="PTHR46496:SF1">
    <property type="entry name" value="ZEAXANTHIN EPOXIDASE, CHLOROPLASTIC"/>
    <property type="match status" value="1"/>
</dbReference>
<evidence type="ECO:0000259" key="5">
    <source>
        <dbReference type="Pfam" id="PF01494"/>
    </source>
</evidence>
<sequence>MRTVIIGAGIGGLALAAILQRNDADYIVHERRAHITTEGSGLVLHPNGLDALDRIESGFRAVVTAAGYAIPDDTPTFVLAGDGATIREWVPAPSERSVTIRRAELRRLLHERSERTRIRLGSTFLQYAESGSSLQVFVTEKRIGTRTGSLCQPPLSRDPDVQDFAADVLIGADGMRSVVRRQLLADGGPRPMGLTSVRSVVRLVHDDPRLWGGFVLFGRGHQVFCSPLGPDILYWDVTLRSSHPVLRERVNLRRNLLARDWGWPTCVREIIAAARPEDMIVTALHDRPGRTGWSRGAVTLMGDAAHPMSPFLGQGTNQALLDAVVLAESLGSHGSDLADAFSDYETNRRDCAYRAMRDSRRIGFRGQTRNPLSRWLRDRAVRAPARAVTSK</sequence>
<accession>A0ABW0AKS2</accession>
<protein>
    <submittedName>
        <fullName evidence="6">NAD(P)/FAD-dependent oxidoreductase</fullName>
    </submittedName>
</protein>
<dbReference type="SUPFAM" id="SSF51905">
    <property type="entry name" value="FAD/NAD(P)-binding domain"/>
    <property type="match status" value="1"/>
</dbReference>
<keyword evidence="7" id="KW-1185">Reference proteome</keyword>
<comment type="cofactor">
    <cofactor evidence="1">
        <name>FAD</name>
        <dbReference type="ChEBI" id="CHEBI:57692"/>
    </cofactor>
</comment>
<dbReference type="PRINTS" id="PR00420">
    <property type="entry name" value="RNGMNOXGNASE"/>
</dbReference>
<dbReference type="InterPro" id="IPR036188">
    <property type="entry name" value="FAD/NAD-bd_sf"/>
</dbReference>
<dbReference type="EMBL" id="JBHSKP010000006">
    <property type="protein sequence ID" value="MFC5152597.1"/>
    <property type="molecule type" value="Genomic_DNA"/>
</dbReference>
<dbReference type="InterPro" id="IPR002938">
    <property type="entry name" value="FAD-bd"/>
</dbReference>
<evidence type="ECO:0000256" key="2">
    <source>
        <dbReference type="ARBA" id="ARBA00022630"/>
    </source>
</evidence>
<evidence type="ECO:0000313" key="7">
    <source>
        <dbReference type="Proteomes" id="UP001596160"/>
    </source>
</evidence>
<reference evidence="7" key="1">
    <citation type="journal article" date="2019" name="Int. J. Syst. Evol. Microbiol.">
        <title>The Global Catalogue of Microorganisms (GCM) 10K type strain sequencing project: providing services to taxonomists for standard genome sequencing and annotation.</title>
        <authorList>
            <consortium name="The Broad Institute Genomics Platform"/>
            <consortium name="The Broad Institute Genome Sequencing Center for Infectious Disease"/>
            <person name="Wu L."/>
            <person name="Ma J."/>
        </authorList>
    </citation>
    <scope>NUCLEOTIDE SEQUENCE [LARGE SCALE GENOMIC DNA]</scope>
    <source>
        <strain evidence="7">PCU 266</strain>
    </source>
</reference>
<dbReference type="Gene3D" id="3.50.50.60">
    <property type="entry name" value="FAD/NAD(P)-binding domain"/>
    <property type="match status" value="1"/>
</dbReference>
<dbReference type="RefSeq" id="WP_344477993.1">
    <property type="nucleotide sequence ID" value="NZ_BAAASB010000009.1"/>
</dbReference>
<feature type="domain" description="FAD-binding" evidence="5">
    <location>
        <begin position="3"/>
        <end position="357"/>
    </location>
</feature>
<organism evidence="6 7">
    <name type="scientific">Streptomyces amakusaensis</name>
    <dbReference type="NCBI Taxonomy" id="67271"/>
    <lineage>
        <taxon>Bacteria</taxon>
        <taxon>Bacillati</taxon>
        <taxon>Actinomycetota</taxon>
        <taxon>Actinomycetes</taxon>
        <taxon>Kitasatosporales</taxon>
        <taxon>Streptomycetaceae</taxon>
        <taxon>Streptomyces</taxon>
    </lineage>
</organism>
<comment type="caution">
    <text evidence="6">The sequence shown here is derived from an EMBL/GenBank/DDBJ whole genome shotgun (WGS) entry which is preliminary data.</text>
</comment>
<keyword evidence="4" id="KW-0560">Oxidoreductase</keyword>
<keyword evidence="3" id="KW-0274">FAD</keyword>
<dbReference type="Proteomes" id="UP001596160">
    <property type="component" value="Unassembled WGS sequence"/>
</dbReference>
<gene>
    <name evidence="6" type="ORF">ACFPRH_12700</name>
</gene>
<dbReference type="PANTHER" id="PTHR46496">
    <property type="match status" value="1"/>
</dbReference>
<evidence type="ECO:0000313" key="6">
    <source>
        <dbReference type="EMBL" id="MFC5152597.1"/>
    </source>
</evidence>
<dbReference type="Pfam" id="PF01494">
    <property type="entry name" value="FAD_binding_3"/>
    <property type="match status" value="1"/>
</dbReference>
<keyword evidence="2" id="KW-0285">Flavoprotein</keyword>
<proteinExistence type="predicted"/>
<evidence type="ECO:0000256" key="4">
    <source>
        <dbReference type="ARBA" id="ARBA00023002"/>
    </source>
</evidence>
<evidence type="ECO:0000256" key="1">
    <source>
        <dbReference type="ARBA" id="ARBA00001974"/>
    </source>
</evidence>